<evidence type="ECO:0000313" key="7">
    <source>
        <dbReference type="EMBL" id="SDF49243.1"/>
    </source>
</evidence>
<dbReference type="InterPro" id="IPR014284">
    <property type="entry name" value="RNA_pol_sigma-70_dom"/>
</dbReference>
<dbReference type="CDD" id="cd06171">
    <property type="entry name" value="Sigma70_r4"/>
    <property type="match status" value="1"/>
</dbReference>
<dbReference type="STRING" id="1082479.SAMN05216241_101261"/>
<evidence type="ECO:0000259" key="5">
    <source>
        <dbReference type="Pfam" id="PF08281"/>
    </source>
</evidence>
<dbReference type="OrthoDB" id="9803470at2"/>
<proteinExistence type="inferred from homology"/>
<evidence type="ECO:0000313" key="8">
    <source>
        <dbReference type="Proteomes" id="UP000199415"/>
    </source>
</evidence>
<organism evidence="7 8">
    <name type="scientific">Limimonas halophila</name>
    <dbReference type="NCBI Taxonomy" id="1082479"/>
    <lineage>
        <taxon>Bacteria</taxon>
        <taxon>Pseudomonadati</taxon>
        <taxon>Pseudomonadota</taxon>
        <taxon>Alphaproteobacteria</taxon>
        <taxon>Rhodospirillales</taxon>
        <taxon>Rhodovibrionaceae</taxon>
        <taxon>Limimonas</taxon>
    </lineage>
</organism>
<reference evidence="7 8" key="1">
    <citation type="submission" date="2016-10" db="EMBL/GenBank/DDBJ databases">
        <authorList>
            <person name="de Groot N.N."/>
        </authorList>
    </citation>
    <scope>NUCLEOTIDE SEQUENCE [LARGE SCALE GENOMIC DNA]</scope>
    <source>
        <strain evidence="7 8">DSM 25584</strain>
    </source>
</reference>
<protein>
    <submittedName>
        <fullName evidence="7">RNA polymerase sigma-70 factor, ECF subfamily</fullName>
    </submittedName>
</protein>
<dbReference type="InterPro" id="IPR053866">
    <property type="entry name" value="PhyR_sigma2"/>
</dbReference>
<feature type="domain" description="RNA polymerase sigma factor 70 region 4 type 2" evidence="5">
    <location>
        <begin position="102"/>
        <end position="151"/>
    </location>
</feature>
<dbReference type="RefSeq" id="WP_090018302.1">
    <property type="nucleotide sequence ID" value="NZ_FNCE01000001.1"/>
</dbReference>
<evidence type="ECO:0000256" key="1">
    <source>
        <dbReference type="ARBA" id="ARBA00010641"/>
    </source>
</evidence>
<dbReference type="Gene3D" id="1.10.1740.10">
    <property type="match status" value="1"/>
</dbReference>
<dbReference type="GO" id="GO:0006352">
    <property type="term" value="P:DNA-templated transcription initiation"/>
    <property type="evidence" value="ECO:0007669"/>
    <property type="project" value="InterPro"/>
</dbReference>
<dbReference type="InterPro" id="IPR013249">
    <property type="entry name" value="RNA_pol_sigma70_r4_t2"/>
</dbReference>
<dbReference type="GO" id="GO:0003677">
    <property type="term" value="F:DNA binding"/>
    <property type="evidence" value="ECO:0007669"/>
    <property type="project" value="InterPro"/>
</dbReference>
<dbReference type="Pfam" id="PF22029">
    <property type="entry name" value="PhyR_sigma2"/>
    <property type="match status" value="1"/>
</dbReference>
<dbReference type="GO" id="GO:0016987">
    <property type="term" value="F:sigma factor activity"/>
    <property type="evidence" value="ECO:0007669"/>
    <property type="project" value="UniProtKB-KW"/>
</dbReference>
<feature type="domain" description="PhyR sigma2" evidence="6">
    <location>
        <begin position="9"/>
        <end position="61"/>
    </location>
</feature>
<dbReference type="InterPro" id="IPR013325">
    <property type="entry name" value="RNA_pol_sigma_r2"/>
</dbReference>
<sequence length="177" mass="19769">MPLNKDMLVPEIPHLRRYALSLTRDPAQADDLVQDCLARAIEKRALFRTGTNLRAWMFAMLRNLFRNSVRSSQRKEAVVDDDAATLRWCHAPQDGYTEMCEVARALDTLSAPHREILTLVVVEGWSYEEAGARLNVPVGTVRSRIARARGELTQRLKTYGAHEAAASGQVAMPRGPG</sequence>
<dbReference type="EMBL" id="FNCE01000001">
    <property type="protein sequence ID" value="SDF49243.1"/>
    <property type="molecule type" value="Genomic_DNA"/>
</dbReference>
<accession>A0A1G7LIH1</accession>
<evidence type="ECO:0000256" key="3">
    <source>
        <dbReference type="ARBA" id="ARBA00023082"/>
    </source>
</evidence>
<dbReference type="NCBIfam" id="TIGR02937">
    <property type="entry name" value="sigma70-ECF"/>
    <property type="match status" value="1"/>
</dbReference>
<keyword evidence="4" id="KW-0804">Transcription</keyword>
<evidence type="ECO:0000256" key="2">
    <source>
        <dbReference type="ARBA" id="ARBA00023015"/>
    </source>
</evidence>
<dbReference type="SUPFAM" id="SSF88659">
    <property type="entry name" value="Sigma3 and sigma4 domains of RNA polymerase sigma factors"/>
    <property type="match status" value="1"/>
</dbReference>
<dbReference type="PANTHER" id="PTHR43133:SF25">
    <property type="entry name" value="RNA POLYMERASE SIGMA FACTOR RFAY-RELATED"/>
    <property type="match status" value="1"/>
</dbReference>
<evidence type="ECO:0000256" key="4">
    <source>
        <dbReference type="ARBA" id="ARBA00023163"/>
    </source>
</evidence>
<gene>
    <name evidence="7" type="ORF">SAMN05216241_101261</name>
</gene>
<dbReference type="Proteomes" id="UP000199415">
    <property type="component" value="Unassembled WGS sequence"/>
</dbReference>
<dbReference type="SUPFAM" id="SSF88946">
    <property type="entry name" value="Sigma2 domain of RNA polymerase sigma factors"/>
    <property type="match status" value="1"/>
</dbReference>
<keyword evidence="3" id="KW-0731">Sigma factor</keyword>
<keyword evidence="2" id="KW-0805">Transcription regulation</keyword>
<name>A0A1G7LIH1_9PROT</name>
<dbReference type="AlphaFoldDB" id="A0A1G7LIH1"/>
<dbReference type="Gene3D" id="1.10.10.10">
    <property type="entry name" value="Winged helix-like DNA-binding domain superfamily/Winged helix DNA-binding domain"/>
    <property type="match status" value="1"/>
</dbReference>
<keyword evidence="8" id="KW-1185">Reference proteome</keyword>
<dbReference type="InterPro" id="IPR036388">
    <property type="entry name" value="WH-like_DNA-bd_sf"/>
</dbReference>
<dbReference type="InterPro" id="IPR013324">
    <property type="entry name" value="RNA_pol_sigma_r3/r4-like"/>
</dbReference>
<dbReference type="InterPro" id="IPR039425">
    <property type="entry name" value="RNA_pol_sigma-70-like"/>
</dbReference>
<comment type="similarity">
    <text evidence="1">Belongs to the sigma-70 factor family. ECF subfamily.</text>
</comment>
<evidence type="ECO:0000259" key="6">
    <source>
        <dbReference type="Pfam" id="PF22029"/>
    </source>
</evidence>
<dbReference type="PANTHER" id="PTHR43133">
    <property type="entry name" value="RNA POLYMERASE ECF-TYPE SIGMA FACTO"/>
    <property type="match status" value="1"/>
</dbReference>
<dbReference type="Pfam" id="PF08281">
    <property type="entry name" value="Sigma70_r4_2"/>
    <property type="match status" value="1"/>
</dbReference>